<sequence length="254" mass="27799">MGVTESEGLRSYLTGGMNVDTLYLSEFIKGLNQGASAKEDDNAIKKNMAYSAGLRIGLQISSQIVSSIKSDLFGEDSTQTINKDDFVAGLIHGLNNKNIISIDVAKEYSQTTSEAIKAKRLEVEYADNKAAGEKFLEENKTKEGVQTTPSGLQYKVITIGKGAIPTAENTVKVHYKGTLLDGTEFDSSLKRKEPSTFRADQVIKGWTEALTIMPVGSKWELYIPQELAYGTRNSGQIQPFSALIFEVELIGIEK</sequence>
<evidence type="ECO:0000259" key="5">
    <source>
        <dbReference type="PROSITE" id="PS50059"/>
    </source>
</evidence>
<comment type="catalytic activity">
    <reaction evidence="1">
        <text>[protein]-peptidylproline (omega=180) = [protein]-peptidylproline (omega=0)</text>
        <dbReference type="Rhea" id="RHEA:16237"/>
        <dbReference type="Rhea" id="RHEA-COMP:10747"/>
        <dbReference type="Rhea" id="RHEA-COMP:10748"/>
        <dbReference type="ChEBI" id="CHEBI:83833"/>
        <dbReference type="ChEBI" id="CHEBI:83834"/>
        <dbReference type="EC" id="5.2.1.8"/>
    </reaction>
</comment>
<evidence type="ECO:0000256" key="1">
    <source>
        <dbReference type="ARBA" id="ARBA00000971"/>
    </source>
</evidence>
<dbReference type="GO" id="GO:0003755">
    <property type="term" value="F:peptidyl-prolyl cis-trans isomerase activity"/>
    <property type="evidence" value="ECO:0007669"/>
    <property type="project" value="UniProtKB-KW"/>
</dbReference>
<dbReference type="EMBL" id="SNRY01005284">
    <property type="protein sequence ID" value="KAA6315349.1"/>
    <property type="molecule type" value="Genomic_DNA"/>
</dbReference>
<dbReference type="GO" id="GO:0006457">
    <property type="term" value="P:protein folding"/>
    <property type="evidence" value="ECO:0007669"/>
    <property type="project" value="InterPro"/>
</dbReference>
<dbReference type="AlphaFoldDB" id="A0A5J4Q2S1"/>
<dbReference type="InterPro" id="IPR001179">
    <property type="entry name" value="PPIase_FKBP_dom"/>
</dbReference>
<evidence type="ECO:0000256" key="2">
    <source>
        <dbReference type="ARBA" id="ARBA00013194"/>
    </source>
</evidence>
<dbReference type="InterPro" id="IPR036944">
    <property type="entry name" value="PPIase_FKBP_N_sf"/>
</dbReference>
<dbReference type="PANTHER" id="PTHR43811">
    <property type="entry name" value="FKBP-TYPE PEPTIDYL-PROLYL CIS-TRANS ISOMERASE FKPA"/>
    <property type="match status" value="1"/>
</dbReference>
<dbReference type="SUPFAM" id="SSF54534">
    <property type="entry name" value="FKBP-like"/>
    <property type="match status" value="1"/>
</dbReference>
<feature type="domain" description="PPIase FKBP-type" evidence="5">
    <location>
        <begin position="168"/>
        <end position="253"/>
    </location>
</feature>
<reference evidence="6" key="1">
    <citation type="submission" date="2019-03" db="EMBL/GenBank/DDBJ databases">
        <title>Single cell metagenomics reveals metabolic interactions within the superorganism composed of flagellate Streblomastix strix and complex community of Bacteroidetes bacteria on its surface.</title>
        <authorList>
            <person name="Treitli S.C."/>
            <person name="Kolisko M."/>
            <person name="Husnik F."/>
            <person name="Keeling P."/>
            <person name="Hampl V."/>
        </authorList>
    </citation>
    <scope>NUCLEOTIDE SEQUENCE</scope>
    <source>
        <strain evidence="6">STM</strain>
    </source>
</reference>
<keyword evidence="3" id="KW-0697">Rotamase</keyword>
<dbReference type="Gene3D" id="3.10.50.40">
    <property type="match status" value="1"/>
</dbReference>
<dbReference type="InterPro" id="IPR046357">
    <property type="entry name" value="PPIase_dom_sf"/>
</dbReference>
<gene>
    <name evidence="6" type="ORF">EZS27_034179</name>
</gene>
<keyword evidence="4 6" id="KW-0413">Isomerase</keyword>
<comment type="caution">
    <text evidence="6">The sequence shown here is derived from an EMBL/GenBank/DDBJ whole genome shotgun (WGS) entry which is preliminary data.</text>
</comment>
<name>A0A5J4Q2S1_9ZZZZ</name>
<dbReference type="InterPro" id="IPR000774">
    <property type="entry name" value="PPIase_FKBP_N"/>
</dbReference>
<dbReference type="PANTHER" id="PTHR43811:SF19">
    <property type="entry name" value="39 KDA FK506-BINDING NUCLEAR PROTEIN"/>
    <property type="match status" value="1"/>
</dbReference>
<protein>
    <recommendedName>
        <fullName evidence="2">peptidylprolyl isomerase</fullName>
        <ecNumber evidence="2">5.2.1.8</ecNumber>
    </recommendedName>
</protein>
<dbReference type="PROSITE" id="PS50059">
    <property type="entry name" value="FKBP_PPIASE"/>
    <property type="match status" value="1"/>
</dbReference>
<evidence type="ECO:0000256" key="4">
    <source>
        <dbReference type="ARBA" id="ARBA00023235"/>
    </source>
</evidence>
<dbReference type="EC" id="5.2.1.8" evidence="2"/>
<evidence type="ECO:0000256" key="3">
    <source>
        <dbReference type="ARBA" id="ARBA00023110"/>
    </source>
</evidence>
<dbReference type="Pfam" id="PF01346">
    <property type="entry name" value="FKBP_N"/>
    <property type="match status" value="1"/>
</dbReference>
<evidence type="ECO:0000313" key="6">
    <source>
        <dbReference type="EMBL" id="KAA6315349.1"/>
    </source>
</evidence>
<accession>A0A5J4Q2S1</accession>
<dbReference type="Pfam" id="PF00254">
    <property type="entry name" value="FKBP_C"/>
    <property type="match status" value="1"/>
</dbReference>
<dbReference type="Gene3D" id="1.10.287.460">
    <property type="entry name" value="Peptidyl-prolyl cis-trans isomerase, FKBP-type, N-terminal domain"/>
    <property type="match status" value="1"/>
</dbReference>
<proteinExistence type="predicted"/>
<organism evidence="6">
    <name type="scientific">termite gut metagenome</name>
    <dbReference type="NCBI Taxonomy" id="433724"/>
    <lineage>
        <taxon>unclassified sequences</taxon>
        <taxon>metagenomes</taxon>
        <taxon>organismal metagenomes</taxon>
    </lineage>
</organism>